<dbReference type="EMBL" id="CP111026">
    <property type="protein sequence ID" value="WAR27994.1"/>
    <property type="molecule type" value="Genomic_DNA"/>
</dbReference>
<feature type="transmembrane region" description="Helical" evidence="1">
    <location>
        <begin position="38"/>
        <end position="58"/>
    </location>
</feature>
<gene>
    <name evidence="2" type="ORF">MAR_013698</name>
</gene>
<evidence type="ECO:0000256" key="1">
    <source>
        <dbReference type="SAM" id="Phobius"/>
    </source>
</evidence>
<accession>A0ABY7G3Y3</accession>
<keyword evidence="1" id="KW-1133">Transmembrane helix</keyword>
<evidence type="ECO:0000313" key="2">
    <source>
        <dbReference type="EMBL" id="WAR27994.1"/>
    </source>
</evidence>
<reference evidence="2" key="1">
    <citation type="submission" date="2022-11" db="EMBL/GenBank/DDBJ databases">
        <title>Centuries of genome instability and evolution in soft-shell clam transmissible cancer (bioRxiv).</title>
        <authorList>
            <person name="Hart S.F.M."/>
            <person name="Yonemitsu M.A."/>
            <person name="Giersch R.M."/>
            <person name="Beal B.F."/>
            <person name="Arriagada G."/>
            <person name="Davis B.W."/>
            <person name="Ostrander E.A."/>
            <person name="Goff S.P."/>
            <person name="Metzger M.J."/>
        </authorList>
    </citation>
    <scope>NUCLEOTIDE SEQUENCE</scope>
    <source>
        <strain evidence="2">MELC-2E11</strain>
        <tissue evidence="2">Siphon/mantle</tissue>
    </source>
</reference>
<keyword evidence="3" id="KW-1185">Reference proteome</keyword>
<evidence type="ECO:0000313" key="3">
    <source>
        <dbReference type="Proteomes" id="UP001164746"/>
    </source>
</evidence>
<protein>
    <submittedName>
        <fullName evidence="2">Uncharacterized protein</fullName>
    </submittedName>
</protein>
<feature type="transmembrane region" description="Helical" evidence="1">
    <location>
        <begin position="12"/>
        <end position="32"/>
    </location>
</feature>
<keyword evidence="1" id="KW-0812">Transmembrane</keyword>
<proteinExistence type="predicted"/>
<keyword evidence="1" id="KW-0472">Membrane</keyword>
<dbReference type="Proteomes" id="UP001164746">
    <property type="component" value="Chromosome 15"/>
</dbReference>
<sequence>MYLHDCSIERMIPIYLIVSGVVPLLFSGFSRHDDEGRSLGFGDCCGIFAFLFNVRFGFTRTMEN</sequence>
<organism evidence="2 3">
    <name type="scientific">Mya arenaria</name>
    <name type="common">Soft-shell clam</name>
    <dbReference type="NCBI Taxonomy" id="6604"/>
    <lineage>
        <taxon>Eukaryota</taxon>
        <taxon>Metazoa</taxon>
        <taxon>Spiralia</taxon>
        <taxon>Lophotrochozoa</taxon>
        <taxon>Mollusca</taxon>
        <taxon>Bivalvia</taxon>
        <taxon>Autobranchia</taxon>
        <taxon>Heteroconchia</taxon>
        <taxon>Euheterodonta</taxon>
        <taxon>Imparidentia</taxon>
        <taxon>Neoheterodontei</taxon>
        <taxon>Myida</taxon>
        <taxon>Myoidea</taxon>
        <taxon>Myidae</taxon>
        <taxon>Mya</taxon>
    </lineage>
</organism>
<name>A0ABY7G3Y3_MYAAR</name>